<dbReference type="GO" id="GO:0007165">
    <property type="term" value="P:signal transduction"/>
    <property type="evidence" value="ECO:0007669"/>
    <property type="project" value="UniProtKB-KW"/>
</dbReference>
<evidence type="ECO:0000256" key="2">
    <source>
        <dbReference type="ARBA" id="ARBA00022475"/>
    </source>
</evidence>
<dbReference type="OMA" id="WIPDMKR"/>
<dbReference type="GO" id="GO:0005886">
    <property type="term" value="C:plasma membrane"/>
    <property type="evidence" value="ECO:0007669"/>
    <property type="project" value="UniProtKB-SubCell"/>
</dbReference>
<dbReference type="PANTHER" id="PTHR35129">
    <property type="entry name" value="GUANINE NUCLEOTIDE-BINDING PROTEIN SUBUNIT GAMMA 1"/>
    <property type="match status" value="1"/>
</dbReference>
<evidence type="ECO:0000256" key="5">
    <source>
        <dbReference type="SAM" id="MobiDB-lite"/>
    </source>
</evidence>
<evidence type="ECO:0000313" key="6">
    <source>
        <dbReference type="EMBL" id="EYU37478.1"/>
    </source>
</evidence>
<evidence type="ECO:0000256" key="4">
    <source>
        <dbReference type="ARBA" id="ARBA00023224"/>
    </source>
</evidence>
<feature type="compositionally biased region" description="Low complexity" evidence="5">
    <location>
        <begin position="8"/>
        <end position="31"/>
    </location>
</feature>
<comment type="subcellular location">
    <subcellularLocation>
        <location evidence="1">Cell membrane</location>
    </subcellularLocation>
</comment>
<dbReference type="KEGG" id="egt:105957879"/>
<evidence type="ECO:0008006" key="8">
    <source>
        <dbReference type="Google" id="ProtNLM"/>
    </source>
</evidence>
<feature type="region of interest" description="Disordered" evidence="5">
    <location>
        <begin position="1"/>
        <end position="44"/>
    </location>
</feature>
<dbReference type="InterPro" id="IPR045878">
    <property type="entry name" value="GG1/2"/>
</dbReference>
<dbReference type="STRING" id="4155.A0A022RCR2"/>
<dbReference type="PANTHER" id="PTHR35129:SF5">
    <property type="entry name" value="GUANINE NUCLEOTIDE-BINDING PROTEIN SUBUNIT GAMMA 2"/>
    <property type="match status" value="1"/>
</dbReference>
<dbReference type="EMBL" id="KI630517">
    <property type="protein sequence ID" value="EYU37478.1"/>
    <property type="molecule type" value="Genomic_DNA"/>
</dbReference>
<evidence type="ECO:0000256" key="3">
    <source>
        <dbReference type="ARBA" id="ARBA00023136"/>
    </source>
</evidence>
<dbReference type="OrthoDB" id="776094at2759"/>
<reference evidence="6 7" key="1">
    <citation type="journal article" date="2013" name="Proc. Natl. Acad. Sci. U.S.A.">
        <title>Fine-scale variation in meiotic recombination in Mimulus inferred from population shotgun sequencing.</title>
        <authorList>
            <person name="Hellsten U."/>
            <person name="Wright K.M."/>
            <person name="Jenkins J."/>
            <person name="Shu S."/>
            <person name="Yuan Y."/>
            <person name="Wessler S.R."/>
            <person name="Schmutz J."/>
            <person name="Willis J.H."/>
            <person name="Rokhsar D.S."/>
        </authorList>
    </citation>
    <scope>NUCLEOTIDE SEQUENCE [LARGE SCALE GENOMIC DNA]</scope>
    <source>
        <strain evidence="7">cv. DUN x IM62</strain>
    </source>
</reference>
<dbReference type="AlphaFoldDB" id="A0A022RCR2"/>
<keyword evidence="7" id="KW-1185">Reference proteome</keyword>
<keyword evidence="3" id="KW-0472">Membrane</keyword>
<accession>A0A022RCR2</accession>
<keyword evidence="4" id="KW-0807">Transducer</keyword>
<dbReference type="eggNOG" id="ENOG502S66K">
    <property type="taxonomic scope" value="Eukaryota"/>
</dbReference>
<protein>
    <recommendedName>
        <fullName evidence="8">G protein gamma domain-containing protein</fullName>
    </recommendedName>
</protein>
<dbReference type="Proteomes" id="UP000030748">
    <property type="component" value="Unassembled WGS sequence"/>
</dbReference>
<gene>
    <name evidence="6" type="ORF">MIMGU_mgv1a016439mg</name>
</gene>
<dbReference type="PhylomeDB" id="A0A022RCR2"/>
<evidence type="ECO:0000256" key="1">
    <source>
        <dbReference type="ARBA" id="ARBA00004236"/>
    </source>
</evidence>
<organism evidence="6 7">
    <name type="scientific">Erythranthe guttata</name>
    <name type="common">Yellow monkey flower</name>
    <name type="synonym">Mimulus guttatus</name>
    <dbReference type="NCBI Taxonomy" id="4155"/>
    <lineage>
        <taxon>Eukaryota</taxon>
        <taxon>Viridiplantae</taxon>
        <taxon>Streptophyta</taxon>
        <taxon>Embryophyta</taxon>
        <taxon>Tracheophyta</taxon>
        <taxon>Spermatophyta</taxon>
        <taxon>Magnoliopsida</taxon>
        <taxon>eudicotyledons</taxon>
        <taxon>Gunneridae</taxon>
        <taxon>Pentapetalae</taxon>
        <taxon>asterids</taxon>
        <taxon>lamiids</taxon>
        <taxon>Lamiales</taxon>
        <taxon>Phrymaceae</taxon>
        <taxon>Erythranthe</taxon>
    </lineage>
</organism>
<name>A0A022RCR2_ERYGU</name>
<proteinExistence type="predicted"/>
<keyword evidence="2" id="KW-1003">Cell membrane</keyword>
<evidence type="ECO:0000313" key="7">
    <source>
        <dbReference type="Proteomes" id="UP000030748"/>
    </source>
</evidence>
<sequence length="122" mass="13219">MEPAPPQSSEQRNNHASSSSSSSPGMQSSHESVNRTPAGAGPMGKHRMVAAISFLNQQIQLIQDELDELDSTGGVSTICQEFVSNIDSVPDALLPVSIGPADVGWDRWFQGAQSSRNRRRWI</sequence>